<name>A0ABV7YD65_9ACTN</name>
<dbReference type="Pfam" id="PF14168">
    <property type="entry name" value="YjzC"/>
    <property type="match status" value="1"/>
</dbReference>
<reference evidence="3" key="1">
    <citation type="journal article" date="2019" name="Int. J. Syst. Evol. Microbiol.">
        <title>The Global Catalogue of Microorganisms (GCM) 10K type strain sequencing project: providing services to taxonomists for standard genome sequencing and annotation.</title>
        <authorList>
            <consortium name="The Broad Institute Genomics Platform"/>
            <consortium name="The Broad Institute Genome Sequencing Center for Infectious Disease"/>
            <person name="Wu L."/>
            <person name="Ma J."/>
        </authorList>
    </citation>
    <scope>NUCLEOTIDE SEQUENCE [LARGE SCALE GENOMIC DNA]</scope>
    <source>
        <strain evidence="3">CGMCC 4.7241</strain>
    </source>
</reference>
<evidence type="ECO:0000313" key="2">
    <source>
        <dbReference type="EMBL" id="MFC3761565.1"/>
    </source>
</evidence>
<evidence type="ECO:0000256" key="1">
    <source>
        <dbReference type="SAM" id="MobiDB-lite"/>
    </source>
</evidence>
<feature type="compositionally biased region" description="Low complexity" evidence="1">
    <location>
        <begin position="13"/>
        <end position="25"/>
    </location>
</feature>
<accession>A0ABV7YD65</accession>
<feature type="compositionally biased region" description="Pro residues" evidence="1">
    <location>
        <begin position="1"/>
        <end position="12"/>
    </location>
</feature>
<comment type="caution">
    <text evidence="2">The sequence shown here is derived from an EMBL/GenBank/DDBJ whole genome shotgun (WGS) entry which is preliminary data.</text>
</comment>
<protein>
    <submittedName>
        <fullName evidence="2">YjzC family protein</fullName>
    </submittedName>
</protein>
<proteinExistence type="predicted"/>
<keyword evidence="3" id="KW-1185">Reference proteome</keyword>
<organism evidence="2 3">
    <name type="scientific">Tenggerimyces flavus</name>
    <dbReference type="NCBI Taxonomy" id="1708749"/>
    <lineage>
        <taxon>Bacteria</taxon>
        <taxon>Bacillati</taxon>
        <taxon>Actinomycetota</taxon>
        <taxon>Actinomycetes</taxon>
        <taxon>Propionibacteriales</taxon>
        <taxon>Nocardioidaceae</taxon>
        <taxon>Tenggerimyces</taxon>
    </lineage>
</organism>
<dbReference type="InterPro" id="IPR025549">
    <property type="entry name" value="YjzC"/>
</dbReference>
<feature type="region of interest" description="Disordered" evidence="1">
    <location>
        <begin position="1"/>
        <end position="79"/>
    </location>
</feature>
<dbReference type="EMBL" id="JBHRZH010000009">
    <property type="protein sequence ID" value="MFC3761565.1"/>
    <property type="molecule type" value="Genomic_DNA"/>
</dbReference>
<sequence length="79" mass="7917">MASKPTPRPAPSKGPSKAPSKAPVKPGTPAPASGQYKPVGPKGGNVGSTEITAVQGKPLPPTDKAGQSWVLVDPTKHKA</sequence>
<dbReference type="Proteomes" id="UP001595699">
    <property type="component" value="Unassembled WGS sequence"/>
</dbReference>
<dbReference type="RefSeq" id="WP_205114067.1">
    <property type="nucleotide sequence ID" value="NZ_JAFBCM010000001.1"/>
</dbReference>
<evidence type="ECO:0000313" key="3">
    <source>
        <dbReference type="Proteomes" id="UP001595699"/>
    </source>
</evidence>
<gene>
    <name evidence="2" type="ORF">ACFOUW_12010</name>
</gene>